<dbReference type="OrthoDB" id="4367324at2759"/>
<dbReference type="GeneID" id="70219741"/>
<keyword evidence="2" id="KW-1185">Reference proteome</keyword>
<gene>
    <name evidence="1" type="ORF">BKA55DRAFT_536156</name>
</gene>
<dbReference type="RefSeq" id="XP_046053024.1">
    <property type="nucleotide sequence ID" value="XM_046189787.1"/>
</dbReference>
<evidence type="ECO:0000313" key="1">
    <source>
        <dbReference type="EMBL" id="KAH7261147.1"/>
    </source>
</evidence>
<proteinExistence type="predicted"/>
<comment type="caution">
    <text evidence="1">The sequence shown here is derived from an EMBL/GenBank/DDBJ whole genome shotgun (WGS) entry which is preliminary data.</text>
</comment>
<name>A0A9P9KFU1_FUSRE</name>
<sequence length="283" mass="31562">MDQSSILSLLSTRNPTLTNNTRVRSLHLPTMFPIARENITRWNDFELINIKNAYGDLLSKPSNIILGQGADKHFGNQTELRNYAFDSLISELRPLVSESARVLGQRLGFAPTIDYLQDAPLAGPQVVGNALRPSLSIFAVTTPRTNLITSMVYISSSWCSTDIETDGRQSIWPILHLAHYAQYSGTRYSFAMTDTEVVVIRFHSLDGGALGAQWNAIPRSACGEGTLTINLALWALIMMSMNSQHRSVVEYKRTIPTNAWSAHDGFYCNRLSGRRLLISQWGL</sequence>
<dbReference type="Proteomes" id="UP000720189">
    <property type="component" value="Unassembled WGS sequence"/>
</dbReference>
<organism evidence="1 2">
    <name type="scientific">Fusarium redolens</name>
    <dbReference type="NCBI Taxonomy" id="48865"/>
    <lineage>
        <taxon>Eukaryota</taxon>
        <taxon>Fungi</taxon>
        <taxon>Dikarya</taxon>
        <taxon>Ascomycota</taxon>
        <taxon>Pezizomycotina</taxon>
        <taxon>Sordariomycetes</taxon>
        <taxon>Hypocreomycetidae</taxon>
        <taxon>Hypocreales</taxon>
        <taxon>Nectriaceae</taxon>
        <taxon>Fusarium</taxon>
        <taxon>Fusarium redolens species complex</taxon>
    </lineage>
</organism>
<reference evidence="1" key="1">
    <citation type="journal article" date="2021" name="Nat. Commun.">
        <title>Genetic determinants of endophytism in the Arabidopsis root mycobiome.</title>
        <authorList>
            <person name="Mesny F."/>
            <person name="Miyauchi S."/>
            <person name="Thiergart T."/>
            <person name="Pickel B."/>
            <person name="Atanasova L."/>
            <person name="Karlsson M."/>
            <person name="Huettel B."/>
            <person name="Barry K.W."/>
            <person name="Haridas S."/>
            <person name="Chen C."/>
            <person name="Bauer D."/>
            <person name="Andreopoulos W."/>
            <person name="Pangilinan J."/>
            <person name="LaButti K."/>
            <person name="Riley R."/>
            <person name="Lipzen A."/>
            <person name="Clum A."/>
            <person name="Drula E."/>
            <person name="Henrissat B."/>
            <person name="Kohler A."/>
            <person name="Grigoriev I.V."/>
            <person name="Martin F.M."/>
            <person name="Hacquard S."/>
        </authorList>
    </citation>
    <scope>NUCLEOTIDE SEQUENCE</scope>
    <source>
        <strain evidence="1">MPI-CAGE-AT-0023</strain>
    </source>
</reference>
<dbReference type="AlphaFoldDB" id="A0A9P9KFU1"/>
<accession>A0A9P9KFU1</accession>
<evidence type="ECO:0000313" key="2">
    <source>
        <dbReference type="Proteomes" id="UP000720189"/>
    </source>
</evidence>
<protein>
    <submittedName>
        <fullName evidence="1">Uncharacterized protein</fullName>
    </submittedName>
</protein>
<dbReference type="EMBL" id="JAGMUX010000004">
    <property type="protein sequence ID" value="KAH7261147.1"/>
    <property type="molecule type" value="Genomic_DNA"/>
</dbReference>